<keyword evidence="2" id="KW-1185">Reference proteome</keyword>
<dbReference type="EMBL" id="BAABHJ010000039">
    <property type="protein sequence ID" value="GAA4617149.1"/>
    <property type="molecule type" value="Genomic_DNA"/>
</dbReference>
<evidence type="ECO:0000313" key="2">
    <source>
        <dbReference type="Proteomes" id="UP001500212"/>
    </source>
</evidence>
<dbReference type="Proteomes" id="UP001500212">
    <property type="component" value="Unassembled WGS sequence"/>
</dbReference>
<comment type="caution">
    <text evidence="1">The sequence shown here is derived from an EMBL/GenBank/DDBJ whole genome shotgun (WGS) entry which is preliminary data.</text>
</comment>
<protein>
    <submittedName>
        <fullName evidence="1">Uncharacterized protein</fullName>
    </submittedName>
</protein>
<evidence type="ECO:0000313" key="1">
    <source>
        <dbReference type="EMBL" id="GAA4617149.1"/>
    </source>
</evidence>
<reference evidence="2" key="1">
    <citation type="journal article" date="2019" name="Int. J. Syst. Evol. Microbiol.">
        <title>The Global Catalogue of Microorganisms (GCM) 10K type strain sequencing project: providing services to taxonomists for standard genome sequencing and annotation.</title>
        <authorList>
            <consortium name="The Broad Institute Genomics Platform"/>
            <consortium name="The Broad Institute Genome Sequencing Center for Infectious Disease"/>
            <person name="Wu L."/>
            <person name="Ma J."/>
        </authorList>
    </citation>
    <scope>NUCLEOTIDE SEQUENCE [LARGE SCALE GENOMIC DNA]</scope>
    <source>
        <strain evidence="2">JCM 17938</strain>
    </source>
</reference>
<proteinExistence type="predicted"/>
<accession>A0ABP8TV19</accession>
<sequence>MLNISLQGQPVNPRGRARLACGKSSPNGGAGLVAVQENGGSGGDIQALFDDFDISAVKEPPGRRAGALEW</sequence>
<name>A0ABP8TV19_9ACTN</name>
<organism evidence="1 2">
    <name type="scientific">Actinoallomurus liliacearum</name>
    <dbReference type="NCBI Taxonomy" id="1080073"/>
    <lineage>
        <taxon>Bacteria</taxon>
        <taxon>Bacillati</taxon>
        <taxon>Actinomycetota</taxon>
        <taxon>Actinomycetes</taxon>
        <taxon>Streptosporangiales</taxon>
        <taxon>Thermomonosporaceae</taxon>
        <taxon>Actinoallomurus</taxon>
    </lineage>
</organism>
<gene>
    <name evidence="1" type="ORF">GCM10023195_76410</name>
</gene>